<dbReference type="GO" id="GO:0005743">
    <property type="term" value="C:mitochondrial inner membrane"/>
    <property type="evidence" value="ECO:0007669"/>
    <property type="project" value="TreeGrafter"/>
</dbReference>
<dbReference type="PANTHER" id="PTHR42886:SF29">
    <property type="entry name" value="PUMMELIG, ISOFORM A"/>
    <property type="match status" value="1"/>
</dbReference>
<keyword evidence="4" id="KW-1185">Reference proteome</keyword>
<dbReference type="PANTHER" id="PTHR42886">
    <property type="entry name" value="RE40534P-RELATED"/>
    <property type="match status" value="1"/>
</dbReference>
<dbReference type="InterPro" id="IPR029058">
    <property type="entry name" value="AB_hydrolase_fold"/>
</dbReference>
<dbReference type="GO" id="GO:0004623">
    <property type="term" value="F:phospholipase A2 activity"/>
    <property type="evidence" value="ECO:0007669"/>
    <property type="project" value="TreeGrafter"/>
</dbReference>
<sequence length="443" mass="50423">MSNPKHIGEILKSKAAQLLNLYAAKRRLTSTYESFTSSQLNSRAGYQISTPPVGLDISGLLKKKLMFPLSVRDSIDHFKKRHQLDLIQDALLSTLPFYPNATQTHLGEVVRTVVDEKTGCYINEFHVVPQMEIPESGRKHVVFIHGYGAGLGFFIKNIEEITKRKPNWDIHAIDLPGYGCSSRPDFPYQVDFSNYKKIENWFAEKLERWFDVRGLNQLDTVVIAHSMGAYLSCVVNIRRPDLFNKLLLVSPAGIYHSAKDTVVSTAPDWFQKLWNQNISPFSLVRLAGPLGSKLVSGWSNRRFSKDNSLLGPQEQKLMHQYTYAIFNAKGSGEYMLNYFLAPGGVPRHPMLQRIRKLRCDTVWMYGSHDWMDKAGGFKACQKLKTLHHLNGEPLSATCHVIEHSGHHIYLDNFKEFNNLVIRELEAFEKSALQLSSLRQNAIS</sequence>
<evidence type="ECO:0000313" key="4">
    <source>
        <dbReference type="Proteomes" id="UP000478008"/>
    </source>
</evidence>
<proteinExistence type="inferred from homology"/>
<evidence type="ECO:0000256" key="1">
    <source>
        <dbReference type="ARBA" id="ARBA00038097"/>
    </source>
</evidence>
<dbReference type="SUPFAM" id="SSF53474">
    <property type="entry name" value="alpha/beta-Hydrolases"/>
    <property type="match status" value="1"/>
</dbReference>
<dbReference type="Proteomes" id="UP000478008">
    <property type="component" value="Unassembled WGS sequence"/>
</dbReference>
<dbReference type="EMBL" id="CABFWN010000002">
    <property type="protein sequence ID" value="VUG17771.1"/>
    <property type="molecule type" value="Genomic_DNA"/>
</dbReference>
<reference evidence="3 4" key="1">
    <citation type="submission" date="2019-07" db="EMBL/GenBank/DDBJ databases">
        <authorList>
            <person name="Friedrich A."/>
            <person name="Schacherer J."/>
        </authorList>
    </citation>
    <scope>NUCLEOTIDE SEQUENCE [LARGE SCALE GENOMIC DNA]</scope>
</reference>
<organism evidence="3 4">
    <name type="scientific">Dekkera bruxellensis</name>
    <name type="common">Brettanomyces custersii</name>
    <dbReference type="NCBI Taxonomy" id="5007"/>
    <lineage>
        <taxon>Eukaryota</taxon>
        <taxon>Fungi</taxon>
        <taxon>Dikarya</taxon>
        <taxon>Ascomycota</taxon>
        <taxon>Saccharomycotina</taxon>
        <taxon>Pichiomycetes</taxon>
        <taxon>Pichiales</taxon>
        <taxon>Pichiaceae</taxon>
        <taxon>Brettanomyces</taxon>
    </lineage>
</organism>
<dbReference type="GO" id="GO:0055088">
    <property type="term" value="P:lipid homeostasis"/>
    <property type="evidence" value="ECO:0007669"/>
    <property type="project" value="TreeGrafter"/>
</dbReference>
<feature type="domain" description="AB hydrolase-1" evidence="2">
    <location>
        <begin position="139"/>
        <end position="412"/>
    </location>
</feature>
<evidence type="ECO:0000313" key="3">
    <source>
        <dbReference type="EMBL" id="VUG17771.1"/>
    </source>
</evidence>
<dbReference type="Gene3D" id="3.40.50.1820">
    <property type="entry name" value="alpha/beta hydrolase"/>
    <property type="match status" value="1"/>
</dbReference>
<gene>
    <name evidence="3" type="primary">CLD1</name>
    <name evidence="3" type="ORF">DEBR0S2_15984G</name>
</gene>
<protein>
    <submittedName>
        <fullName evidence="3">DEBR0S2_15984g1_1</fullName>
    </submittedName>
</protein>
<evidence type="ECO:0000259" key="2">
    <source>
        <dbReference type="Pfam" id="PF00561"/>
    </source>
</evidence>
<comment type="similarity">
    <text evidence="1">Belongs to the peptidase S33 family. ABHD4/ABHD5 subfamily.</text>
</comment>
<dbReference type="GO" id="GO:0035965">
    <property type="term" value="P:cardiolipin acyl-chain remodeling"/>
    <property type="evidence" value="ECO:0007669"/>
    <property type="project" value="TreeGrafter"/>
</dbReference>
<dbReference type="GO" id="GO:0006654">
    <property type="term" value="P:phosphatidic acid biosynthetic process"/>
    <property type="evidence" value="ECO:0007669"/>
    <property type="project" value="TreeGrafter"/>
</dbReference>
<dbReference type="AlphaFoldDB" id="A0A7D9CX06"/>
<accession>A0A7D9CX06</accession>
<dbReference type="GO" id="GO:0042171">
    <property type="term" value="F:lysophosphatidic acid acyltransferase activity"/>
    <property type="evidence" value="ECO:0007669"/>
    <property type="project" value="TreeGrafter"/>
</dbReference>
<name>A0A7D9CX06_DEKBR</name>
<dbReference type="Pfam" id="PF00561">
    <property type="entry name" value="Abhydrolase_1"/>
    <property type="match status" value="1"/>
</dbReference>
<dbReference type="InterPro" id="IPR000073">
    <property type="entry name" value="AB_hydrolase_1"/>
</dbReference>